<dbReference type="AlphaFoldDB" id="A0A183I8S3"/>
<evidence type="ECO:0000313" key="3">
    <source>
        <dbReference type="EMBL" id="VDO78596.1"/>
    </source>
</evidence>
<feature type="domain" description="C2H2-type" evidence="2">
    <location>
        <begin position="69"/>
        <end position="91"/>
    </location>
</feature>
<dbReference type="GO" id="GO:1903094">
    <property type="term" value="P:negative regulation of protein K48-linked deubiquitination"/>
    <property type="evidence" value="ECO:0007669"/>
    <property type="project" value="TreeGrafter"/>
</dbReference>
<dbReference type="GO" id="GO:0005634">
    <property type="term" value="C:nucleus"/>
    <property type="evidence" value="ECO:0007669"/>
    <property type="project" value="TreeGrafter"/>
</dbReference>
<proteinExistence type="predicted"/>
<evidence type="ECO:0000259" key="2">
    <source>
        <dbReference type="PROSITE" id="PS00028"/>
    </source>
</evidence>
<protein>
    <submittedName>
        <fullName evidence="5">C2H2-type domain-containing protein</fullName>
    </submittedName>
</protein>
<reference evidence="3 4" key="2">
    <citation type="submission" date="2018-11" db="EMBL/GenBank/DDBJ databases">
        <authorList>
            <consortium name="Pathogen Informatics"/>
        </authorList>
    </citation>
    <scope>NUCLEOTIDE SEQUENCE [LARGE SCALE GENOMIC DNA]</scope>
</reference>
<dbReference type="GO" id="GO:0005737">
    <property type="term" value="C:cytoplasm"/>
    <property type="evidence" value="ECO:0007669"/>
    <property type="project" value="TreeGrafter"/>
</dbReference>
<feature type="compositionally biased region" description="Basic and acidic residues" evidence="1">
    <location>
        <begin position="27"/>
        <end position="36"/>
    </location>
</feature>
<dbReference type="GO" id="GO:0036435">
    <property type="term" value="F:K48-linked polyubiquitin modification-dependent protein binding"/>
    <property type="evidence" value="ECO:0007669"/>
    <property type="project" value="TreeGrafter"/>
</dbReference>
<dbReference type="OrthoDB" id="10254930at2759"/>
<sequence>MRQEALKSVGGENVAAALEWLLREQEGVEEHQEKISGDIPGKSTDMAKNAEASDPSAVSETSKAQSIKCDECGKLLATEADVLLHSTKSGHSTFSESTEQIQQMTEEERKERLKAIESKIKENRIKMEALDRQKAIDMEKQRRKTGQELLQAKQKYDDTLKVGFRSVSSIQLYCVVNFAKHWRGDALLGSIFWLEEMEMKKLIEERKKNKREDYLAKYVTFHRLDCKLCLICLDKEFSSRLGKIEKLGSM</sequence>
<gene>
    <name evidence="3" type="ORF">SBAD_LOCUS16</name>
</gene>
<dbReference type="PROSITE" id="PS00028">
    <property type="entry name" value="ZINC_FINGER_C2H2_1"/>
    <property type="match status" value="1"/>
</dbReference>
<dbReference type="GO" id="GO:0031397">
    <property type="term" value="P:negative regulation of protein ubiquitination"/>
    <property type="evidence" value="ECO:0007669"/>
    <property type="project" value="TreeGrafter"/>
</dbReference>
<name>A0A183I8S3_9BILA</name>
<dbReference type="PANTHER" id="PTHR46340">
    <property type="entry name" value="UBX DOMAIN-CONTAINING PROTEIN 1"/>
    <property type="match status" value="1"/>
</dbReference>
<dbReference type="GO" id="GO:0032435">
    <property type="term" value="P:negative regulation of proteasomal ubiquitin-dependent protein catabolic process"/>
    <property type="evidence" value="ECO:0007669"/>
    <property type="project" value="TreeGrafter"/>
</dbReference>
<dbReference type="EMBL" id="UZAM01000016">
    <property type="protein sequence ID" value="VDO78596.1"/>
    <property type="molecule type" value="Genomic_DNA"/>
</dbReference>
<accession>A0A183I8S3</accession>
<feature type="region of interest" description="Disordered" evidence="1">
    <location>
        <begin position="27"/>
        <end position="62"/>
    </location>
</feature>
<organism evidence="5">
    <name type="scientific">Soboliphyme baturini</name>
    <dbReference type="NCBI Taxonomy" id="241478"/>
    <lineage>
        <taxon>Eukaryota</taxon>
        <taxon>Metazoa</taxon>
        <taxon>Ecdysozoa</taxon>
        <taxon>Nematoda</taxon>
        <taxon>Enoplea</taxon>
        <taxon>Dorylaimia</taxon>
        <taxon>Dioctophymatida</taxon>
        <taxon>Dioctophymatoidea</taxon>
        <taxon>Soboliphymatidae</taxon>
        <taxon>Soboliphyme</taxon>
    </lineage>
</organism>
<evidence type="ECO:0000256" key="1">
    <source>
        <dbReference type="SAM" id="MobiDB-lite"/>
    </source>
</evidence>
<dbReference type="PANTHER" id="PTHR46340:SF1">
    <property type="entry name" value="UBX DOMAIN-CONTAINING PROTEIN 1"/>
    <property type="match status" value="1"/>
</dbReference>
<dbReference type="WBParaSite" id="SBAD_0000001501-mRNA-1">
    <property type="protein sequence ID" value="SBAD_0000001501-mRNA-1"/>
    <property type="gene ID" value="SBAD_0000001501"/>
</dbReference>
<reference evidence="5" key="1">
    <citation type="submission" date="2016-06" db="UniProtKB">
        <authorList>
            <consortium name="WormBaseParasite"/>
        </authorList>
    </citation>
    <scope>IDENTIFICATION</scope>
</reference>
<keyword evidence="4" id="KW-1185">Reference proteome</keyword>
<evidence type="ECO:0000313" key="4">
    <source>
        <dbReference type="Proteomes" id="UP000270296"/>
    </source>
</evidence>
<evidence type="ECO:0000313" key="5">
    <source>
        <dbReference type="WBParaSite" id="SBAD_0000001501-mRNA-1"/>
    </source>
</evidence>
<dbReference type="InterPro" id="IPR013087">
    <property type="entry name" value="Znf_C2H2_type"/>
</dbReference>
<dbReference type="Proteomes" id="UP000270296">
    <property type="component" value="Unassembled WGS sequence"/>
</dbReference>